<protein>
    <submittedName>
        <fullName evidence="1">Uncharacterized protein</fullName>
    </submittedName>
</protein>
<keyword evidence="2" id="KW-1185">Reference proteome</keyword>
<dbReference type="EMBL" id="BGPR01001941">
    <property type="protein sequence ID" value="GBM64717.1"/>
    <property type="molecule type" value="Genomic_DNA"/>
</dbReference>
<organism evidence="1 2">
    <name type="scientific">Araneus ventricosus</name>
    <name type="common">Orbweaver spider</name>
    <name type="synonym">Epeira ventricosa</name>
    <dbReference type="NCBI Taxonomy" id="182803"/>
    <lineage>
        <taxon>Eukaryota</taxon>
        <taxon>Metazoa</taxon>
        <taxon>Ecdysozoa</taxon>
        <taxon>Arthropoda</taxon>
        <taxon>Chelicerata</taxon>
        <taxon>Arachnida</taxon>
        <taxon>Araneae</taxon>
        <taxon>Araneomorphae</taxon>
        <taxon>Entelegynae</taxon>
        <taxon>Araneoidea</taxon>
        <taxon>Araneidae</taxon>
        <taxon>Araneus</taxon>
    </lineage>
</organism>
<sequence>MLDFEIILLESLDPASYLAFSFLKIRKPSQGNMISKKKFPSTKVFSDEENGYDFINASASNSKELMEENVLLNSENEANGLQDIQN</sequence>
<evidence type="ECO:0000313" key="2">
    <source>
        <dbReference type="Proteomes" id="UP000499080"/>
    </source>
</evidence>
<evidence type="ECO:0000313" key="1">
    <source>
        <dbReference type="EMBL" id="GBM64717.1"/>
    </source>
</evidence>
<proteinExistence type="predicted"/>
<reference evidence="1 2" key="1">
    <citation type="journal article" date="2019" name="Sci. Rep.">
        <title>Orb-weaving spider Araneus ventricosus genome elucidates the spidroin gene catalogue.</title>
        <authorList>
            <person name="Kono N."/>
            <person name="Nakamura H."/>
            <person name="Ohtoshi R."/>
            <person name="Moran D.A.P."/>
            <person name="Shinohara A."/>
            <person name="Yoshida Y."/>
            <person name="Fujiwara M."/>
            <person name="Mori M."/>
            <person name="Tomita M."/>
            <person name="Arakawa K."/>
        </authorList>
    </citation>
    <scope>NUCLEOTIDE SEQUENCE [LARGE SCALE GENOMIC DNA]</scope>
</reference>
<accession>A0A4Y2HHC1</accession>
<dbReference type="Proteomes" id="UP000499080">
    <property type="component" value="Unassembled WGS sequence"/>
</dbReference>
<comment type="caution">
    <text evidence="1">The sequence shown here is derived from an EMBL/GenBank/DDBJ whole genome shotgun (WGS) entry which is preliminary data.</text>
</comment>
<gene>
    <name evidence="1" type="ORF">AVEN_205918_1</name>
</gene>
<name>A0A4Y2HHC1_ARAVE</name>
<dbReference type="AlphaFoldDB" id="A0A4Y2HHC1"/>